<gene>
    <name evidence="8" type="ORF">AVDCRST_MAG10-771</name>
</gene>
<reference evidence="8" key="1">
    <citation type="submission" date="2020-02" db="EMBL/GenBank/DDBJ databases">
        <authorList>
            <person name="Meier V. D."/>
        </authorList>
    </citation>
    <scope>NUCLEOTIDE SEQUENCE</scope>
    <source>
        <strain evidence="8">AVDCRST_MAG10</strain>
    </source>
</reference>
<comment type="cofactor">
    <cofactor evidence="5">
        <name>[2Fe-2S] cluster</name>
        <dbReference type="ChEBI" id="CHEBI:190135"/>
    </cofactor>
</comment>
<dbReference type="PANTHER" id="PTHR21496">
    <property type="entry name" value="FERREDOXIN-RELATED"/>
    <property type="match status" value="1"/>
</dbReference>
<organism evidence="8">
    <name type="scientific">uncultured Acidimicrobiales bacterium</name>
    <dbReference type="NCBI Taxonomy" id="310071"/>
    <lineage>
        <taxon>Bacteria</taxon>
        <taxon>Bacillati</taxon>
        <taxon>Actinomycetota</taxon>
        <taxon>Acidimicrobiia</taxon>
        <taxon>Acidimicrobiales</taxon>
        <taxon>environmental samples</taxon>
    </lineage>
</organism>
<dbReference type="AlphaFoldDB" id="A0A6J4HH11"/>
<dbReference type="InterPro" id="IPR036922">
    <property type="entry name" value="Rieske_2Fe-2S_sf"/>
</dbReference>
<keyword evidence="2" id="KW-0479">Metal-binding</keyword>
<evidence type="ECO:0000313" key="8">
    <source>
        <dbReference type="EMBL" id="CAA9222927.1"/>
    </source>
</evidence>
<dbReference type="GO" id="GO:0051537">
    <property type="term" value="F:2 iron, 2 sulfur cluster binding"/>
    <property type="evidence" value="ECO:0007669"/>
    <property type="project" value="UniProtKB-KW"/>
</dbReference>
<dbReference type="GO" id="GO:0004497">
    <property type="term" value="F:monooxygenase activity"/>
    <property type="evidence" value="ECO:0007669"/>
    <property type="project" value="UniProtKB-ARBA"/>
</dbReference>
<dbReference type="EMBL" id="CADCTB010000050">
    <property type="protein sequence ID" value="CAA9222927.1"/>
    <property type="molecule type" value="Genomic_DNA"/>
</dbReference>
<evidence type="ECO:0000256" key="3">
    <source>
        <dbReference type="ARBA" id="ARBA00023004"/>
    </source>
</evidence>
<name>A0A6J4HH11_9ACTN</name>
<dbReference type="SUPFAM" id="SSF50022">
    <property type="entry name" value="ISP domain"/>
    <property type="match status" value="1"/>
</dbReference>
<evidence type="ECO:0000256" key="6">
    <source>
        <dbReference type="ARBA" id="ARBA00038001"/>
    </source>
</evidence>
<feature type="domain" description="Rieske" evidence="7">
    <location>
        <begin position="2"/>
        <end position="97"/>
    </location>
</feature>
<sequence>MRVRVGSFEALQRDGRLVGKAGGHGVCVFWHDGRAYALDDRCPHMGFPLHRGTVEAGLVTCHWHHARFDLASGGTLDPFADDARAFPVEVEGDDVYLTVTAPDNRVDQLRRRLAEGLEGGLTLVTAKAVHGLLEADVPAAEIVRVGVEFGTANRAQGWGSGLTVLVAMANLLSWLDPADHALALVHGLAFVARDTANRPPRFPLAPLGDGSAAPVSTDRLTDWYRRFIETRSADAAERTLVTALSAGTDAATVSRMMSAAVTDHVFIDVGHTLDFTNKAFEAVEHLGWGSAATVLPTLTGQTARASRSEEGSRWRHPHDLAALVASTEERLPALLAEGRAKYGQFDDVSGLGWQMLDDEPHAVVQATLDAISAGATPEQLGRAVALAAGLRITRFHTQNDFGDWDAVHHGFTYANALHQCLIRQPSDELVRGVIHGALRVYLDRFLNVPAARLPATDHADLADLQACWDAQGGVDRAGAIAYGWLKSGGDPRQVVAALGHALLSEDAGFHWFQIIEAAVRQYSAWPEGSEEGALILTGAARFLAAHTPTRRELPHVVRTAARLRRGDDLFEES</sequence>
<dbReference type="GO" id="GO:0016705">
    <property type="term" value="F:oxidoreductase activity, acting on paired donors, with incorporation or reduction of molecular oxygen"/>
    <property type="evidence" value="ECO:0007669"/>
    <property type="project" value="UniProtKB-ARBA"/>
</dbReference>
<evidence type="ECO:0000256" key="1">
    <source>
        <dbReference type="ARBA" id="ARBA00022714"/>
    </source>
</evidence>
<proteinExistence type="inferred from homology"/>
<accession>A0A6J4HH11</accession>
<dbReference type="Pfam" id="PF00355">
    <property type="entry name" value="Rieske"/>
    <property type="match status" value="1"/>
</dbReference>
<protein>
    <submittedName>
        <fullName evidence="8">Ferredoxin reductase</fullName>
    </submittedName>
</protein>
<dbReference type="GO" id="GO:0046872">
    <property type="term" value="F:metal ion binding"/>
    <property type="evidence" value="ECO:0007669"/>
    <property type="project" value="UniProtKB-KW"/>
</dbReference>
<evidence type="ECO:0000256" key="4">
    <source>
        <dbReference type="ARBA" id="ARBA00023014"/>
    </source>
</evidence>
<evidence type="ECO:0000259" key="7">
    <source>
        <dbReference type="PROSITE" id="PS51296"/>
    </source>
</evidence>
<keyword evidence="3" id="KW-0408">Iron</keyword>
<evidence type="ECO:0000256" key="5">
    <source>
        <dbReference type="ARBA" id="ARBA00034078"/>
    </source>
</evidence>
<dbReference type="Gene3D" id="2.102.10.10">
    <property type="entry name" value="Rieske [2Fe-2S] iron-sulphur domain"/>
    <property type="match status" value="1"/>
</dbReference>
<dbReference type="InterPro" id="IPR017941">
    <property type="entry name" value="Rieske_2Fe-2S"/>
</dbReference>
<dbReference type="PROSITE" id="PS51296">
    <property type="entry name" value="RIESKE"/>
    <property type="match status" value="1"/>
</dbReference>
<keyword evidence="1" id="KW-0001">2Fe-2S</keyword>
<evidence type="ECO:0000256" key="2">
    <source>
        <dbReference type="ARBA" id="ARBA00022723"/>
    </source>
</evidence>
<keyword evidence="4" id="KW-0411">Iron-sulfur</keyword>
<comment type="similarity">
    <text evidence="6">Belongs to the bacterial ring-hydroxylating dioxygenase ferredoxin component family.</text>
</comment>
<dbReference type="PANTHER" id="PTHR21496:SF0">
    <property type="entry name" value="RIESKE DOMAIN-CONTAINING PROTEIN"/>
    <property type="match status" value="1"/>
</dbReference>